<dbReference type="AlphaFoldDB" id="A0A918S2M9"/>
<sequence length="599" mass="65870">MSSKIFRRICLALLMVLMTPSASAVVMYDEGREIVDGIVLLRDKEFSNDYYYLPDAPSVVIDKLSGKPKISLVKFVDPKGDTSGGLIHFLFSLDLPPERVEAITAELQQKVPGAKVKGPVPLRAEGDEETGGASFSVISSTVTQNTGGDSFTSSLVSSGIAPVTPGSQAAVAARLNQHGATLLWESLRQPISDISVAINASYEAALPAYRGKVFAEIETVYEHMFKIFNSQQGYSKSEVRKQVDEMVREGVIEVDITDRAGLDVDASQLSGIMNLVTDKLVNMLFDTSQGLSALPEQQKVPANVVEGRQKRGFLGRLFAGSGNQKYITDNQYTMREKRDVKRGTFSMVFTQNTTIRVPFNSAGNISGLYDAYANDETLFRVVALNDAAFQKRAVFFEIDPAYYQAFQDNINSVSVTFTKAYPGKRNQADFTDEVLFNQNDVKQGTFSKSLVYPRLGLKGADWTEYEFRTLWSFRGGATIGIPAELTKTQSSSAPSISLSPPAGLTRIEVDGDAASMVDAQIRRAMVEFEYRLLGESKSKSVALLPQSEEILKNVSLLHDDTAPIRYRVRWYGLGGVSEQAWQVLEAPYLFLLPPTDETG</sequence>
<reference evidence="2" key="2">
    <citation type="submission" date="2020-09" db="EMBL/GenBank/DDBJ databases">
        <authorList>
            <person name="Sun Q."/>
            <person name="Kim S."/>
        </authorList>
    </citation>
    <scope>NUCLEOTIDE SEQUENCE</scope>
    <source>
        <strain evidence="2">KCTC 12711</strain>
    </source>
</reference>
<dbReference type="EMBL" id="BMXA01000006">
    <property type="protein sequence ID" value="GHA17872.1"/>
    <property type="molecule type" value="Genomic_DNA"/>
</dbReference>
<dbReference type="RefSeq" id="WP_189402471.1">
    <property type="nucleotide sequence ID" value="NZ_BMXA01000006.1"/>
</dbReference>
<name>A0A918S2M9_9GAMM</name>
<feature type="chain" id="PRO_5037732757" evidence="1">
    <location>
        <begin position="25"/>
        <end position="599"/>
    </location>
</feature>
<reference evidence="2" key="1">
    <citation type="journal article" date="2014" name="Int. J. Syst. Evol. Microbiol.">
        <title>Complete genome sequence of Corynebacterium casei LMG S-19264T (=DSM 44701T), isolated from a smear-ripened cheese.</title>
        <authorList>
            <consortium name="US DOE Joint Genome Institute (JGI-PGF)"/>
            <person name="Walter F."/>
            <person name="Albersmeier A."/>
            <person name="Kalinowski J."/>
            <person name="Ruckert C."/>
        </authorList>
    </citation>
    <scope>NUCLEOTIDE SEQUENCE</scope>
    <source>
        <strain evidence="2">KCTC 12711</strain>
    </source>
</reference>
<comment type="caution">
    <text evidence="2">The sequence shown here is derived from an EMBL/GenBank/DDBJ whole genome shotgun (WGS) entry which is preliminary data.</text>
</comment>
<evidence type="ECO:0000313" key="3">
    <source>
        <dbReference type="Proteomes" id="UP000614811"/>
    </source>
</evidence>
<accession>A0A918S2M9</accession>
<dbReference type="Proteomes" id="UP000614811">
    <property type="component" value="Unassembled WGS sequence"/>
</dbReference>
<feature type="signal peptide" evidence="1">
    <location>
        <begin position="1"/>
        <end position="24"/>
    </location>
</feature>
<proteinExistence type="predicted"/>
<gene>
    <name evidence="2" type="ORF">GCM10008090_29480</name>
</gene>
<evidence type="ECO:0000313" key="2">
    <source>
        <dbReference type="EMBL" id="GHA17872.1"/>
    </source>
</evidence>
<evidence type="ECO:0000256" key="1">
    <source>
        <dbReference type="SAM" id="SignalP"/>
    </source>
</evidence>
<keyword evidence="3" id="KW-1185">Reference proteome</keyword>
<organism evidence="2 3">
    <name type="scientific">Arenicella chitinivorans</name>
    <dbReference type="NCBI Taxonomy" id="1329800"/>
    <lineage>
        <taxon>Bacteria</taxon>
        <taxon>Pseudomonadati</taxon>
        <taxon>Pseudomonadota</taxon>
        <taxon>Gammaproteobacteria</taxon>
        <taxon>Arenicellales</taxon>
        <taxon>Arenicellaceae</taxon>
        <taxon>Arenicella</taxon>
    </lineage>
</organism>
<keyword evidence="1" id="KW-0732">Signal</keyword>
<protein>
    <submittedName>
        <fullName evidence="2">Uncharacterized protein</fullName>
    </submittedName>
</protein>